<evidence type="ECO:0000313" key="9">
    <source>
        <dbReference type="EMBL" id="CAB4949696.1"/>
    </source>
</evidence>
<keyword evidence="4" id="KW-1003">Cell membrane</keyword>
<dbReference type="InterPro" id="IPR002549">
    <property type="entry name" value="AI-2E-like"/>
</dbReference>
<dbReference type="Pfam" id="PF01594">
    <property type="entry name" value="AI-2E_transport"/>
    <property type="match status" value="1"/>
</dbReference>
<evidence type="ECO:0000256" key="2">
    <source>
        <dbReference type="ARBA" id="ARBA00009773"/>
    </source>
</evidence>
<feature type="transmembrane region" description="Helical" evidence="8">
    <location>
        <begin position="74"/>
        <end position="95"/>
    </location>
</feature>
<keyword evidence="5 8" id="KW-0812">Transmembrane</keyword>
<keyword evidence="3" id="KW-0813">Transport</keyword>
<dbReference type="PANTHER" id="PTHR21716:SF53">
    <property type="entry name" value="PERMEASE PERM-RELATED"/>
    <property type="match status" value="1"/>
</dbReference>
<keyword evidence="7 8" id="KW-0472">Membrane</keyword>
<feature type="transmembrane region" description="Helical" evidence="8">
    <location>
        <begin position="246"/>
        <end position="275"/>
    </location>
</feature>
<protein>
    <submittedName>
        <fullName evidence="9">Unannotated protein</fullName>
    </submittedName>
</protein>
<feature type="transmembrane region" description="Helical" evidence="8">
    <location>
        <begin position="218"/>
        <end position="240"/>
    </location>
</feature>
<proteinExistence type="inferred from homology"/>
<evidence type="ECO:0000256" key="3">
    <source>
        <dbReference type="ARBA" id="ARBA00022448"/>
    </source>
</evidence>
<reference evidence="9" key="1">
    <citation type="submission" date="2020-05" db="EMBL/GenBank/DDBJ databases">
        <authorList>
            <person name="Chiriac C."/>
            <person name="Salcher M."/>
            <person name="Ghai R."/>
            <person name="Kavagutti S V."/>
        </authorList>
    </citation>
    <scope>NUCLEOTIDE SEQUENCE</scope>
</reference>
<dbReference type="AlphaFoldDB" id="A0A6J7K228"/>
<accession>A0A6J7K228</accession>
<sequence>MPAKPPAKHQSWSISNGFQFGLLGGLGVLTALAIGGALTTLAQVITYLFAAIFIALGLDPIVSLLERKNIKRPIAILIVMLGLLGVFAGIVLALVPKLVSEAALLISSAPEFATNLKIQPWVIDLNNNLGGGLVQTIDSVSSYISDAKNWPNFVGGFVQVGIGIFSGATGFLVILILSIYIMSSLTRFKKWVYSLVPSSKRTKFADLAEQISVSVGRYVMGQVTVALINAICGFIMMSIIGVPFAIALAFITFLLALIPLVGSLTGAIIVAVVALTQSPTAAIVALVYYFIYMQVEAYFVSPRIMKEAVSVPGAVVVIAALAGGALLGVLGALVAIPVAASAMLIIRQVWIPRQNEN</sequence>
<comment type="subcellular location">
    <subcellularLocation>
        <location evidence="1">Cell membrane</location>
        <topology evidence="1">Multi-pass membrane protein</topology>
    </subcellularLocation>
</comment>
<dbReference type="PANTHER" id="PTHR21716">
    <property type="entry name" value="TRANSMEMBRANE PROTEIN"/>
    <property type="match status" value="1"/>
</dbReference>
<dbReference type="GO" id="GO:0055085">
    <property type="term" value="P:transmembrane transport"/>
    <property type="evidence" value="ECO:0007669"/>
    <property type="project" value="TreeGrafter"/>
</dbReference>
<evidence type="ECO:0000256" key="7">
    <source>
        <dbReference type="ARBA" id="ARBA00023136"/>
    </source>
</evidence>
<feature type="transmembrane region" description="Helical" evidence="8">
    <location>
        <begin position="282"/>
        <end position="301"/>
    </location>
</feature>
<gene>
    <name evidence="9" type="ORF">UFOPK3837_00343</name>
</gene>
<evidence type="ECO:0000256" key="4">
    <source>
        <dbReference type="ARBA" id="ARBA00022475"/>
    </source>
</evidence>
<organism evidence="9">
    <name type="scientific">freshwater metagenome</name>
    <dbReference type="NCBI Taxonomy" id="449393"/>
    <lineage>
        <taxon>unclassified sequences</taxon>
        <taxon>metagenomes</taxon>
        <taxon>ecological metagenomes</taxon>
    </lineage>
</organism>
<evidence type="ECO:0000256" key="5">
    <source>
        <dbReference type="ARBA" id="ARBA00022692"/>
    </source>
</evidence>
<dbReference type="EMBL" id="CAFBNO010000007">
    <property type="protein sequence ID" value="CAB4949696.1"/>
    <property type="molecule type" value="Genomic_DNA"/>
</dbReference>
<evidence type="ECO:0000256" key="8">
    <source>
        <dbReference type="SAM" id="Phobius"/>
    </source>
</evidence>
<name>A0A6J7K228_9ZZZZ</name>
<feature type="transmembrane region" description="Helical" evidence="8">
    <location>
        <begin position="313"/>
        <end position="346"/>
    </location>
</feature>
<comment type="similarity">
    <text evidence="2">Belongs to the autoinducer-2 exporter (AI-2E) (TC 2.A.86) family.</text>
</comment>
<keyword evidence="6 8" id="KW-1133">Transmembrane helix</keyword>
<feature type="transmembrane region" description="Helical" evidence="8">
    <location>
        <begin position="44"/>
        <end position="62"/>
    </location>
</feature>
<feature type="transmembrane region" description="Helical" evidence="8">
    <location>
        <begin position="20"/>
        <end position="38"/>
    </location>
</feature>
<evidence type="ECO:0000256" key="6">
    <source>
        <dbReference type="ARBA" id="ARBA00022989"/>
    </source>
</evidence>
<evidence type="ECO:0000256" key="1">
    <source>
        <dbReference type="ARBA" id="ARBA00004651"/>
    </source>
</evidence>
<feature type="transmembrane region" description="Helical" evidence="8">
    <location>
        <begin position="157"/>
        <end position="181"/>
    </location>
</feature>
<dbReference type="GO" id="GO:0005886">
    <property type="term" value="C:plasma membrane"/>
    <property type="evidence" value="ECO:0007669"/>
    <property type="project" value="UniProtKB-SubCell"/>
</dbReference>